<accession>A0A0B6Z4I1</accession>
<gene>
    <name evidence="2" type="primary">ORF46190</name>
</gene>
<dbReference type="EMBL" id="HACG01015946">
    <property type="protein sequence ID" value="CEK62811.1"/>
    <property type="molecule type" value="Transcribed_RNA"/>
</dbReference>
<proteinExistence type="predicted"/>
<name>A0A0B6Z4I1_9EUPU</name>
<dbReference type="AlphaFoldDB" id="A0A0B6Z4I1"/>
<protein>
    <submittedName>
        <fullName evidence="2">Uncharacterized protein</fullName>
    </submittedName>
</protein>
<organism evidence="2">
    <name type="scientific">Arion vulgaris</name>
    <dbReference type="NCBI Taxonomy" id="1028688"/>
    <lineage>
        <taxon>Eukaryota</taxon>
        <taxon>Metazoa</taxon>
        <taxon>Spiralia</taxon>
        <taxon>Lophotrochozoa</taxon>
        <taxon>Mollusca</taxon>
        <taxon>Gastropoda</taxon>
        <taxon>Heterobranchia</taxon>
        <taxon>Euthyneura</taxon>
        <taxon>Panpulmonata</taxon>
        <taxon>Eupulmonata</taxon>
        <taxon>Stylommatophora</taxon>
        <taxon>Helicina</taxon>
        <taxon>Arionoidea</taxon>
        <taxon>Arionidae</taxon>
        <taxon>Arion</taxon>
    </lineage>
</organism>
<evidence type="ECO:0000313" key="2">
    <source>
        <dbReference type="EMBL" id="CEK62811.1"/>
    </source>
</evidence>
<evidence type="ECO:0000256" key="1">
    <source>
        <dbReference type="SAM" id="MobiDB-lite"/>
    </source>
</evidence>
<feature type="compositionally biased region" description="Polar residues" evidence="1">
    <location>
        <begin position="33"/>
        <end position="43"/>
    </location>
</feature>
<sequence>MDDSFELEYADELEALDDSLIDPTHVSPKSKRSLQFQTPTGKSSRAKIPSSEGKDDSLTLELNDSISDECESPPSSLLSDSHWDDVGQNKRKRGQHILEQDEISGAKDSLTNLGSIRKRPCLIDVQESTIDSQFE</sequence>
<reference evidence="2" key="1">
    <citation type="submission" date="2014-12" db="EMBL/GenBank/DDBJ databases">
        <title>Insight into the proteome of Arion vulgaris.</title>
        <authorList>
            <person name="Aradska J."/>
            <person name="Bulat T."/>
            <person name="Smidak R."/>
            <person name="Sarate P."/>
            <person name="Gangsoo J."/>
            <person name="Sialana F."/>
            <person name="Bilban M."/>
            <person name="Lubec G."/>
        </authorList>
    </citation>
    <scope>NUCLEOTIDE SEQUENCE</scope>
    <source>
        <tissue evidence="2">Skin</tissue>
    </source>
</reference>
<feature type="region of interest" description="Disordered" evidence="1">
    <location>
        <begin position="20"/>
        <end position="100"/>
    </location>
</feature>
<feature type="non-terminal residue" evidence="2">
    <location>
        <position position="135"/>
    </location>
</feature>